<feature type="transmembrane region" description="Helical" evidence="3">
    <location>
        <begin position="57"/>
        <end position="76"/>
    </location>
</feature>
<comment type="caution">
    <text evidence="4">The sequence shown here is derived from an EMBL/GenBank/DDBJ whole genome shotgun (WGS) entry which is preliminary data.</text>
</comment>
<accession>A0A538T2L1</accession>
<feature type="transmembrane region" description="Helical" evidence="3">
    <location>
        <begin position="27"/>
        <end position="51"/>
    </location>
</feature>
<keyword evidence="3" id="KW-0472">Membrane</keyword>
<gene>
    <name evidence="4" type="ORF">E6K76_09435</name>
</gene>
<keyword evidence="3" id="KW-1133">Transmembrane helix</keyword>
<sequence length="1119" mass="123110">MNPAYEALLRVLRRARRLLLWRSVERAGFLATFGVMALACLALLASLLLPLHRSEYVALRTGLLLGACAALIFTLVRVLRSRAGLPEAALEASRLIDPREDALLTALELGRGATTRSVAALATGYSDALTQQAVRAAAERAASLPLPLLRAWRGRSSSIRRLGIALAVVAAVAALGGSRTVTGVKRIADPETAPLAPIQIRVEPGSEEVEGGASVPVRVYVAGTDRKPHLLSKERSAGSRPWRETTLEPAAGEARPRAGERAYATVIANLKEDLAYQVRASDQVSPVYLISVRDLPRASGFRIRYEYPAYCGLPSEGTNAITGDLAAPRGTNARVEVLLNRSVDIASIDYEGGAARIHGEVGERLARFAVPVRSDAKYRIRLTDPRGRRVDLGPYEIKSIPDRPPTVTILSPGAVEDVTRDLTATILAGATDDYGVRKVLLRYRVREEEQRVETLHQERDGVRELAVRYTWSLAPLNLLPGEEIQYEVGAQDGNQIDGPQVTWSETRTLRFPSAAEILASVERQQDSSVATLEDAIRNAQGLKEKSEELARDMGRTRELPWEKGQDIQKMLEGQQTVREQIDKVAEKLSQDADKLAQSRALNAELVQKLSELHQLLNQLRDQSILRAMQRVQEALNKMSPQDLERAMQNMKLTQEDVVRNLERTIDLLKQLKMEEKLEAVAERASELARRQLALSDSLARARQPEEMKDLAKGEKEIEKLSQEQRAALDSLSTELKQMDPESAREAEEQRDRLQGIYPIFEKSIGSLQDAMKQEARESTQDLAHQLEEMRNAVNKMKEDFVFRKKNDVGRKMDASIQDLLEIADAQEDLLDDEKSATGERASTQQGLEETTEGAANRISELAKKTLFITPDVMEAIGRALGNQKNAVGRYSMEDMIGGLVASKEATIALNQAAQALLKARDAMASAKSSTGFQEAMQMLQGLAGDQQKLNSEALSMMPGGQGGNGQDGRLTPEQAGALERMAAEQEAIRQGLKEAMEKLGQSGGTMGRLGETGEEMKKVAQDLRGGRLDQQTVERQQRILSRLLDAPRSVEKRDYSRRRTSRPGVDVVRSSPGALSAELLKARPSLAALLARGGRDPVSPRYRAVVDQYFQAILEGKAH</sequence>
<name>A0A538T2L1_UNCEI</name>
<feature type="coiled-coil region" evidence="1">
    <location>
        <begin position="772"/>
        <end position="799"/>
    </location>
</feature>
<proteinExistence type="predicted"/>
<evidence type="ECO:0000313" key="4">
    <source>
        <dbReference type="EMBL" id="TMQ57877.1"/>
    </source>
</evidence>
<feature type="region of interest" description="Disordered" evidence="2">
    <location>
        <begin position="232"/>
        <end position="255"/>
    </location>
</feature>
<evidence type="ECO:0000313" key="5">
    <source>
        <dbReference type="Proteomes" id="UP000316852"/>
    </source>
</evidence>
<feature type="coiled-coil region" evidence="1">
    <location>
        <begin position="658"/>
        <end position="730"/>
    </location>
</feature>
<evidence type="ECO:0000256" key="3">
    <source>
        <dbReference type="SAM" id="Phobius"/>
    </source>
</evidence>
<organism evidence="4 5">
    <name type="scientific">Eiseniibacteriota bacterium</name>
    <dbReference type="NCBI Taxonomy" id="2212470"/>
    <lineage>
        <taxon>Bacteria</taxon>
        <taxon>Candidatus Eiseniibacteriota</taxon>
    </lineage>
</organism>
<dbReference type="EMBL" id="VBOW01000047">
    <property type="protein sequence ID" value="TMQ57877.1"/>
    <property type="molecule type" value="Genomic_DNA"/>
</dbReference>
<evidence type="ECO:0008006" key="6">
    <source>
        <dbReference type="Google" id="ProtNLM"/>
    </source>
</evidence>
<feature type="region of interest" description="Disordered" evidence="2">
    <location>
        <begin position="831"/>
        <end position="855"/>
    </location>
</feature>
<keyword evidence="1" id="KW-0175">Coiled coil</keyword>
<keyword evidence="3" id="KW-0812">Transmembrane</keyword>
<protein>
    <recommendedName>
        <fullName evidence="6">DUF4175 family protein</fullName>
    </recommendedName>
</protein>
<evidence type="ECO:0000256" key="2">
    <source>
        <dbReference type="SAM" id="MobiDB-lite"/>
    </source>
</evidence>
<dbReference type="Proteomes" id="UP000316852">
    <property type="component" value="Unassembled WGS sequence"/>
</dbReference>
<evidence type="ECO:0000256" key="1">
    <source>
        <dbReference type="SAM" id="Coils"/>
    </source>
</evidence>
<feature type="compositionally biased region" description="Basic and acidic residues" evidence="2">
    <location>
        <begin position="232"/>
        <end position="246"/>
    </location>
</feature>
<dbReference type="AlphaFoldDB" id="A0A538T2L1"/>
<reference evidence="4 5" key="1">
    <citation type="journal article" date="2019" name="Nat. Microbiol.">
        <title>Mediterranean grassland soil C-N compound turnover is dependent on rainfall and depth, and is mediated by genomically divergent microorganisms.</title>
        <authorList>
            <person name="Diamond S."/>
            <person name="Andeer P.F."/>
            <person name="Li Z."/>
            <person name="Crits-Christoph A."/>
            <person name="Burstein D."/>
            <person name="Anantharaman K."/>
            <person name="Lane K.R."/>
            <person name="Thomas B.C."/>
            <person name="Pan C."/>
            <person name="Northen T.R."/>
            <person name="Banfield J.F."/>
        </authorList>
    </citation>
    <scope>NUCLEOTIDE SEQUENCE [LARGE SCALE GENOMIC DNA]</scope>
    <source>
        <strain evidence="4">WS_6</strain>
    </source>
</reference>